<dbReference type="Proteomes" id="UP000274909">
    <property type="component" value="Unassembled WGS sequence"/>
</dbReference>
<dbReference type="Pfam" id="PF12833">
    <property type="entry name" value="HTH_18"/>
    <property type="match status" value="1"/>
</dbReference>
<dbReference type="OrthoDB" id="9801123at2"/>
<dbReference type="EMBL" id="RZGZ01000002">
    <property type="protein sequence ID" value="RUR01028.1"/>
    <property type="molecule type" value="Genomic_DNA"/>
</dbReference>
<keyword evidence="2" id="KW-0238">DNA-binding</keyword>
<proteinExistence type="predicted"/>
<keyword evidence="3" id="KW-0804">Transcription</keyword>
<protein>
    <submittedName>
        <fullName evidence="6">AraC family transcriptional regulator</fullName>
    </submittedName>
</protein>
<evidence type="ECO:0000256" key="3">
    <source>
        <dbReference type="ARBA" id="ARBA00023163"/>
    </source>
</evidence>
<evidence type="ECO:0000256" key="2">
    <source>
        <dbReference type="ARBA" id="ARBA00023125"/>
    </source>
</evidence>
<evidence type="ECO:0000259" key="5">
    <source>
        <dbReference type="PROSITE" id="PS01124"/>
    </source>
</evidence>
<evidence type="ECO:0000256" key="1">
    <source>
        <dbReference type="ARBA" id="ARBA00023015"/>
    </source>
</evidence>
<feature type="region of interest" description="Disordered" evidence="4">
    <location>
        <begin position="276"/>
        <end position="298"/>
    </location>
</feature>
<gene>
    <name evidence="6" type="ORF">ELQ94_05710</name>
</gene>
<dbReference type="PROSITE" id="PS00041">
    <property type="entry name" value="HTH_ARAC_FAMILY_1"/>
    <property type="match status" value="1"/>
</dbReference>
<evidence type="ECO:0000313" key="7">
    <source>
        <dbReference type="Proteomes" id="UP000274909"/>
    </source>
</evidence>
<dbReference type="AlphaFoldDB" id="A0A3S0X7B3"/>
<feature type="domain" description="HTH araC/xylS-type" evidence="5">
    <location>
        <begin position="194"/>
        <end position="291"/>
    </location>
</feature>
<dbReference type="GO" id="GO:0043565">
    <property type="term" value="F:sequence-specific DNA binding"/>
    <property type="evidence" value="ECO:0007669"/>
    <property type="project" value="InterPro"/>
</dbReference>
<dbReference type="SMART" id="SM00342">
    <property type="entry name" value="HTH_ARAC"/>
    <property type="match status" value="1"/>
</dbReference>
<dbReference type="RefSeq" id="WP_127048090.1">
    <property type="nucleotide sequence ID" value="NZ_RZGZ01000002.1"/>
</dbReference>
<dbReference type="PANTHER" id="PTHR46796:SF13">
    <property type="entry name" value="HTH-TYPE TRANSCRIPTIONAL ACTIVATOR RHAS"/>
    <property type="match status" value="1"/>
</dbReference>
<keyword evidence="7" id="KW-1185">Reference proteome</keyword>
<accession>A0A3S0X7B3</accession>
<organism evidence="6 7">
    <name type="scientific">Labedella endophytica</name>
    <dbReference type="NCBI Taxonomy" id="1523160"/>
    <lineage>
        <taxon>Bacteria</taxon>
        <taxon>Bacillati</taxon>
        <taxon>Actinomycetota</taxon>
        <taxon>Actinomycetes</taxon>
        <taxon>Micrococcales</taxon>
        <taxon>Microbacteriaceae</taxon>
        <taxon>Labedella</taxon>
    </lineage>
</organism>
<dbReference type="Gene3D" id="1.10.10.60">
    <property type="entry name" value="Homeodomain-like"/>
    <property type="match status" value="2"/>
</dbReference>
<dbReference type="SUPFAM" id="SSF46689">
    <property type="entry name" value="Homeodomain-like"/>
    <property type="match status" value="2"/>
</dbReference>
<dbReference type="InterPro" id="IPR018060">
    <property type="entry name" value="HTH_AraC"/>
</dbReference>
<keyword evidence="1" id="KW-0805">Transcription regulation</keyword>
<dbReference type="PRINTS" id="PR00032">
    <property type="entry name" value="HTHARAC"/>
</dbReference>
<comment type="caution">
    <text evidence="6">The sequence shown here is derived from an EMBL/GenBank/DDBJ whole genome shotgun (WGS) entry which is preliminary data.</text>
</comment>
<reference evidence="6 7" key="1">
    <citation type="submission" date="2018-12" db="EMBL/GenBank/DDBJ databases">
        <authorList>
            <person name="Li F."/>
        </authorList>
    </citation>
    <scope>NUCLEOTIDE SEQUENCE [LARGE SCALE GENOMIC DNA]</scope>
    <source>
        <strain evidence="6 7">EGI 6500705</strain>
    </source>
</reference>
<dbReference type="InterPro" id="IPR050204">
    <property type="entry name" value="AraC_XylS_family_regulators"/>
</dbReference>
<dbReference type="InterPro" id="IPR018062">
    <property type="entry name" value="HTH_AraC-typ_CS"/>
</dbReference>
<dbReference type="GO" id="GO:0003700">
    <property type="term" value="F:DNA-binding transcription factor activity"/>
    <property type="evidence" value="ECO:0007669"/>
    <property type="project" value="InterPro"/>
</dbReference>
<dbReference type="PROSITE" id="PS01124">
    <property type="entry name" value="HTH_ARAC_FAMILY_2"/>
    <property type="match status" value="1"/>
</dbReference>
<name>A0A3S0X7B3_9MICO</name>
<evidence type="ECO:0000256" key="4">
    <source>
        <dbReference type="SAM" id="MobiDB-lite"/>
    </source>
</evidence>
<sequence>MTFDPAALDDVLSSLSVRTGPARRSVLGAGGLHPLVPGHVTLIYVVEGEISADPRDTLACDLDVEAGTASRVDGSRTLLAGDAIVSAGHQPSVLHSESGARIVTVQMDLDWPRAALPLPSLVLVGGFAALEPAAAALAAELGTCPVDEEGVRLGDSIICRTMVTAVLLAVIRAWAHSTCAPHGWPRRAQDPFLERVAAAVIDEPGHEWTVDTLASLGAMSRSVFAERFRSEFGQSPASFVTGVRMARAKTMLGAGHSVSETSRELGYTSDEGFSRAFRRHTGTAPSQWRARHRDEVAS</sequence>
<evidence type="ECO:0000313" key="6">
    <source>
        <dbReference type="EMBL" id="RUR01028.1"/>
    </source>
</evidence>
<dbReference type="PANTHER" id="PTHR46796">
    <property type="entry name" value="HTH-TYPE TRANSCRIPTIONAL ACTIVATOR RHAS-RELATED"/>
    <property type="match status" value="1"/>
</dbReference>
<dbReference type="InterPro" id="IPR020449">
    <property type="entry name" value="Tscrpt_reg_AraC-type_HTH"/>
</dbReference>
<dbReference type="InterPro" id="IPR009057">
    <property type="entry name" value="Homeodomain-like_sf"/>
</dbReference>